<accession>A0A8H4UNZ1</accession>
<dbReference type="EMBL" id="JABEYC010000250">
    <property type="protein sequence ID" value="KAF4980193.1"/>
    <property type="molecule type" value="Genomic_DNA"/>
</dbReference>
<evidence type="ECO:0000313" key="1">
    <source>
        <dbReference type="EMBL" id="KAF4980193.1"/>
    </source>
</evidence>
<protein>
    <submittedName>
        <fullName evidence="1">Uncharacterized protein</fullName>
    </submittedName>
</protein>
<comment type="caution">
    <text evidence="1">The sequence shown here is derived from an EMBL/GenBank/DDBJ whole genome shotgun (WGS) entry which is preliminary data.</text>
</comment>
<proteinExistence type="predicted"/>
<sequence>MDEVLQLQGTSLDPVSNLNFFFLSIEASPSPDDAGDGVGVGLALQGPAVGAGCWHRHCWVSSVGSWQLAAGTVAKLYGAGPSSITAVFSNLGFSVAFDMTTASTVGRPSGRAMDRRGGDSILIMGRRPLCASTEDMARLRHDGKVATAAGSAPAETPDSC</sequence>
<gene>
    <name evidence="1" type="ORF">FZEAL_3746</name>
</gene>
<organism evidence="1 2">
    <name type="scientific">Fusarium zealandicum</name>
    <dbReference type="NCBI Taxonomy" id="1053134"/>
    <lineage>
        <taxon>Eukaryota</taxon>
        <taxon>Fungi</taxon>
        <taxon>Dikarya</taxon>
        <taxon>Ascomycota</taxon>
        <taxon>Pezizomycotina</taxon>
        <taxon>Sordariomycetes</taxon>
        <taxon>Hypocreomycetidae</taxon>
        <taxon>Hypocreales</taxon>
        <taxon>Nectriaceae</taxon>
        <taxon>Fusarium</taxon>
        <taxon>Fusarium staphyleae species complex</taxon>
    </lineage>
</organism>
<reference evidence="1" key="2">
    <citation type="submission" date="2020-05" db="EMBL/GenBank/DDBJ databases">
        <authorList>
            <person name="Kim H.-S."/>
            <person name="Proctor R.H."/>
            <person name="Brown D.W."/>
        </authorList>
    </citation>
    <scope>NUCLEOTIDE SEQUENCE</scope>
    <source>
        <strain evidence="1">NRRL 22465</strain>
    </source>
</reference>
<name>A0A8H4UNZ1_9HYPO</name>
<keyword evidence="2" id="KW-1185">Reference proteome</keyword>
<evidence type="ECO:0000313" key="2">
    <source>
        <dbReference type="Proteomes" id="UP000635477"/>
    </source>
</evidence>
<dbReference type="AlphaFoldDB" id="A0A8H4UNZ1"/>
<dbReference type="Proteomes" id="UP000635477">
    <property type="component" value="Unassembled WGS sequence"/>
</dbReference>
<reference evidence="1" key="1">
    <citation type="journal article" date="2020" name="BMC Genomics">
        <title>Correction to: Identification and distribution of gene clusters required for synthesis of sphingolipid metabolism inhibitors in diverse species of the filamentous fungus Fusarium.</title>
        <authorList>
            <person name="Kim H.S."/>
            <person name="Lohmar J.M."/>
            <person name="Busman M."/>
            <person name="Brown D.W."/>
            <person name="Naumann T.A."/>
            <person name="Divon H.H."/>
            <person name="Lysoe E."/>
            <person name="Uhlig S."/>
            <person name="Proctor R.H."/>
        </authorList>
    </citation>
    <scope>NUCLEOTIDE SEQUENCE</scope>
    <source>
        <strain evidence="1">NRRL 22465</strain>
    </source>
</reference>